<dbReference type="FunFam" id="3.40.50.720:FF:000312">
    <property type="entry name" value="(+)-neomenthol dehydrogenase"/>
    <property type="match status" value="1"/>
</dbReference>
<dbReference type="AlphaFoldDB" id="A0AAV6JIP1"/>
<dbReference type="InterPro" id="IPR002347">
    <property type="entry name" value="SDR_fam"/>
</dbReference>
<evidence type="ECO:0000256" key="3">
    <source>
        <dbReference type="ARBA" id="ARBA00023002"/>
    </source>
</evidence>
<dbReference type="PRINTS" id="PR00080">
    <property type="entry name" value="SDRFAMILY"/>
</dbReference>
<dbReference type="InterPro" id="IPR036291">
    <property type="entry name" value="NAD(P)-bd_dom_sf"/>
</dbReference>
<dbReference type="EMBL" id="JACTNZ010000007">
    <property type="protein sequence ID" value="KAG5538444.1"/>
    <property type="molecule type" value="Genomic_DNA"/>
</dbReference>
<dbReference type="PROSITE" id="PS00061">
    <property type="entry name" value="ADH_SHORT"/>
    <property type="match status" value="1"/>
</dbReference>
<sequence>MAVTSTATNRYAVVTGANKGIGFEICRQLASNGITVVLTARDEKRGTEALEKLKGSGLTDFVVFHQLDVANPSSIASLADFVKTQFGKLDILVNNAGISGAVTNWDAFKASEAAMAAAAAGTYELAKECLETNYYGAKRMIEAFLPLLQLSDSPKIVNVSSSMGKLKLIPSEQVKGVLNDAETLTEDTIDKLLNEFVQDFIENSLQTKGWPTFLSAYTVSKAAMNAYTRILAKKYPTFRINCVCPGYVKTDINNNTGRFSVEEGAEHPVRLALLPDDGPTGVFFVQKEVSSFVEYAVVTGANKGLGFEICRQLASNGITVVLTARDEKRGTEALEKLKGSGLSDLVVFHQLDVANPSSSASLADFVKTQFGKLDILVNNAGIVGAVIDWDAAAAGTYELAKECLETNYYGAKGMIEAFIPLLQLSDSPRIVNVSSGMGKLKNIPSERVKGLLNDAETLTEDKIDELLNEFLQDFKENSLENKDMNNYSGIFSVEEGAGHPVRLAMLPDDGPTGVFFVQKECTDVVFFNFFQLPIIFSLVGANKGIGFEICRQLASNGIMVVLTARDEKRGTEAIEKLKGFGLCDLLVFHQLDVANPSSIASFADFIKTQFRRLDILVNNAGILGATVDWDAFKISRDAGIEIKENEAITQTYELTKECLETNFYGAKRMIEYISSEWARGVLNDAEGLREEIIEEVLNEFLKDFKEGSIGTKGWPPLLPAYKVSKAALNSYTRTLAKKYPTFRINCVFPGFVKTDLTNNNGKLGAEKGAESVVMLALVPDDGPSGLFFDRKEVASFVE</sequence>
<dbReference type="Gene3D" id="3.40.50.720">
    <property type="entry name" value="NAD(P)-binding Rossmann-like Domain"/>
    <property type="match status" value="3"/>
</dbReference>
<dbReference type="GO" id="GO:0016020">
    <property type="term" value="C:membrane"/>
    <property type="evidence" value="ECO:0007669"/>
    <property type="project" value="TreeGrafter"/>
</dbReference>
<dbReference type="Pfam" id="PF00106">
    <property type="entry name" value="adh_short"/>
    <property type="match status" value="3"/>
</dbReference>
<evidence type="ECO:0000256" key="1">
    <source>
        <dbReference type="ARBA" id="ARBA00006484"/>
    </source>
</evidence>
<dbReference type="Pfam" id="PF13561">
    <property type="entry name" value="adh_short_C2"/>
    <property type="match status" value="2"/>
</dbReference>
<comment type="caution">
    <text evidence="4">The sequence shown here is derived from an EMBL/GenBank/DDBJ whole genome shotgun (WGS) entry which is preliminary data.</text>
</comment>
<evidence type="ECO:0000313" key="5">
    <source>
        <dbReference type="Proteomes" id="UP000823749"/>
    </source>
</evidence>
<dbReference type="PRINTS" id="PR00081">
    <property type="entry name" value="GDHRDH"/>
</dbReference>
<dbReference type="InterPro" id="IPR045313">
    <property type="entry name" value="CBR1-like"/>
</dbReference>
<comment type="similarity">
    <text evidence="1">Belongs to the short-chain dehydrogenases/reductases (SDR) family.</text>
</comment>
<dbReference type="GO" id="GO:0016616">
    <property type="term" value="F:oxidoreductase activity, acting on the CH-OH group of donors, NAD or NADP as acceptor"/>
    <property type="evidence" value="ECO:0007669"/>
    <property type="project" value="InterPro"/>
</dbReference>
<dbReference type="CDD" id="cd05324">
    <property type="entry name" value="carb_red_PTCR-like_SDR_c"/>
    <property type="match status" value="1"/>
</dbReference>
<name>A0AAV6JIP1_9ERIC</name>
<evidence type="ECO:0000256" key="2">
    <source>
        <dbReference type="ARBA" id="ARBA00022857"/>
    </source>
</evidence>
<keyword evidence="5" id="KW-1185">Reference proteome</keyword>
<dbReference type="SUPFAM" id="SSF51735">
    <property type="entry name" value="NAD(P)-binding Rossmann-fold domains"/>
    <property type="match status" value="3"/>
</dbReference>
<protein>
    <submittedName>
        <fullName evidence="4">Uncharacterized protein</fullName>
    </submittedName>
</protein>
<dbReference type="PANTHER" id="PTHR43490">
    <property type="entry name" value="(+)-NEOMENTHOL DEHYDROGENASE"/>
    <property type="match status" value="1"/>
</dbReference>
<dbReference type="InterPro" id="IPR020904">
    <property type="entry name" value="Sc_DH/Rdtase_CS"/>
</dbReference>
<accession>A0AAV6JIP1</accession>
<keyword evidence="2" id="KW-0521">NADP</keyword>
<evidence type="ECO:0000313" key="4">
    <source>
        <dbReference type="EMBL" id="KAG5538444.1"/>
    </source>
</evidence>
<reference evidence="4" key="1">
    <citation type="submission" date="2020-08" db="EMBL/GenBank/DDBJ databases">
        <title>Plant Genome Project.</title>
        <authorList>
            <person name="Zhang R.-G."/>
        </authorList>
    </citation>
    <scope>NUCLEOTIDE SEQUENCE</scope>
    <source>
        <strain evidence="4">WSP0</strain>
        <tissue evidence="4">Leaf</tissue>
    </source>
</reference>
<dbReference type="Proteomes" id="UP000823749">
    <property type="component" value="Chromosome 7"/>
</dbReference>
<dbReference type="PANTHER" id="PTHR43490:SF98">
    <property type="entry name" value="OS02G0640600 PROTEIN"/>
    <property type="match status" value="1"/>
</dbReference>
<proteinExistence type="inferred from homology"/>
<gene>
    <name evidence="4" type="ORF">RHGRI_019126</name>
</gene>
<keyword evidence="3" id="KW-0560">Oxidoreductase</keyword>
<organism evidence="4 5">
    <name type="scientific">Rhododendron griersonianum</name>
    <dbReference type="NCBI Taxonomy" id="479676"/>
    <lineage>
        <taxon>Eukaryota</taxon>
        <taxon>Viridiplantae</taxon>
        <taxon>Streptophyta</taxon>
        <taxon>Embryophyta</taxon>
        <taxon>Tracheophyta</taxon>
        <taxon>Spermatophyta</taxon>
        <taxon>Magnoliopsida</taxon>
        <taxon>eudicotyledons</taxon>
        <taxon>Gunneridae</taxon>
        <taxon>Pentapetalae</taxon>
        <taxon>asterids</taxon>
        <taxon>Ericales</taxon>
        <taxon>Ericaceae</taxon>
        <taxon>Ericoideae</taxon>
        <taxon>Rhodoreae</taxon>
        <taxon>Rhododendron</taxon>
    </lineage>
</organism>